<dbReference type="GO" id="GO:0005085">
    <property type="term" value="F:guanyl-nucleotide exchange factor activity"/>
    <property type="evidence" value="ECO:0007669"/>
    <property type="project" value="EnsemblFungi"/>
</dbReference>
<dbReference type="InterPro" id="IPR032817">
    <property type="entry name" value="Mon2_C"/>
</dbReference>
<dbReference type="Proteomes" id="UP000005666">
    <property type="component" value="Chromosome 1"/>
</dbReference>
<keyword evidence="7" id="KW-1185">Reference proteome</keyword>
<dbReference type="GO" id="GO:0006897">
    <property type="term" value="P:endocytosis"/>
    <property type="evidence" value="ECO:0007669"/>
    <property type="project" value="EnsemblFungi"/>
</dbReference>
<dbReference type="GO" id="GO:0042147">
    <property type="term" value="P:retrograde transport, endosome to Golgi"/>
    <property type="evidence" value="ECO:0007669"/>
    <property type="project" value="EnsemblFungi"/>
</dbReference>
<feature type="domain" description="Mon2 C-terminal" evidence="4">
    <location>
        <begin position="938"/>
        <end position="1085"/>
    </location>
</feature>
<evidence type="ECO:0000259" key="3">
    <source>
        <dbReference type="Pfam" id="PF12783"/>
    </source>
</evidence>
<name>G8BML2_TETPH</name>
<organism evidence="6 7">
    <name type="scientific">Tetrapisispora phaffii (strain ATCC 24235 / CBS 4417 / NBRC 1672 / NRRL Y-8282 / UCD 70-5)</name>
    <name type="common">Yeast</name>
    <name type="synonym">Fabospora phaffii</name>
    <dbReference type="NCBI Taxonomy" id="1071381"/>
    <lineage>
        <taxon>Eukaryota</taxon>
        <taxon>Fungi</taxon>
        <taxon>Dikarya</taxon>
        <taxon>Ascomycota</taxon>
        <taxon>Saccharomycotina</taxon>
        <taxon>Saccharomycetes</taxon>
        <taxon>Saccharomycetales</taxon>
        <taxon>Saccharomycetaceae</taxon>
        <taxon>Tetrapisispora</taxon>
    </lineage>
</organism>
<evidence type="ECO:0000259" key="5">
    <source>
        <dbReference type="Pfam" id="PF16213"/>
    </source>
</evidence>
<dbReference type="Pfam" id="PF12783">
    <property type="entry name" value="Sec7-like_HUS"/>
    <property type="match status" value="1"/>
</dbReference>
<dbReference type="GO" id="GO:0006895">
    <property type="term" value="P:Golgi to endosome transport"/>
    <property type="evidence" value="ECO:0007669"/>
    <property type="project" value="EnsemblFungi"/>
</dbReference>
<dbReference type="KEGG" id="tpf:TPHA_0A00550"/>
<evidence type="ECO:0000313" key="6">
    <source>
        <dbReference type="EMBL" id="CCE61140.1"/>
    </source>
</evidence>
<proteinExistence type="predicted"/>
<protein>
    <submittedName>
        <fullName evidence="6">Uncharacterized protein</fullName>
    </submittedName>
</protein>
<dbReference type="EMBL" id="HE612856">
    <property type="protein sequence ID" value="CCE61140.1"/>
    <property type="molecule type" value="Genomic_DNA"/>
</dbReference>
<keyword evidence="1" id="KW-0813">Transport</keyword>
<dbReference type="eggNOG" id="KOG1848">
    <property type="taxonomic scope" value="Eukaryota"/>
</dbReference>
<gene>
    <name evidence="6" type="primary">TPHA0A00550</name>
    <name evidence="6" type="ordered locus">TPHA_0A00550</name>
</gene>
<dbReference type="GeneID" id="11532324"/>
<dbReference type="OMA" id="AWRLCLN"/>
<dbReference type="InterPro" id="IPR032629">
    <property type="entry name" value="DCB_dom"/>
</dbReference>
<evidence type="ECO:0000259" key="4">
    <source>
        <dbReference type="Pfam" id="PF16206"/>
    </source>
</evidence>
<reference evidence="6 7" key="1">
    <citation type="journal article" date="2011" name="Proc. Natl. Acad. Sci. U.S.A.">
        <title>Evolutionary erosion of yeast sex chromosomes by mating-type switching accidents.</title>
        <authorList>
            <person name="Gordon J.L."/>
            <person name="Armisen D."/>
            <person name="Proux-Wera E."/>
            <person name="Oheigeartaigh S.S."/>
            <person name="Byrne K.P."/>
            <person name="Wolfe K.H."/>
        </authorList>
    </citation>
    <scope>NUCLEOTIDE SEQUENCE [LARGE SCALE GENOMIC DNA]</scope>
    <source>
        <strain evidence="7">ATCC 24235 / CBS 4417 / NBRC 1672 / NRRL Y-8282 / UCD 70-5</strain>
    </source>
</reference>
<dbReference type="GO" id="GO:0006623">
    <property type="term" value="P:protein targeting to vacuole"/>
    <property type="evidence" value="ECO:0007669"/>
    <property type="project" value="EnsemblFungi"/>
</dbReference>
<dbReference type="Pfam" id="PF16213">
    <property type="entry name" value="DCB"/>
    <property type="match status" value="1"/>
</dbReference>
<dbReference type="HOGENOM" id="CLU_001169_1_0_1"/>
<evidence type="ECO:0000313" key="7">
    <source>
        <dbReference type="Proteomes" id="UP000005666"/>
    </source>
</evidence>
<sequence>MITGETATFEASKKLLLSNLGLLSNESKRRDNEIHQASDKSIEILKTVKSIDELRRHPDFILPFIIATSSGNAKLTSIALQCIQRFLTVEYIPKSQLGALLDSFISATHLADEIKLKVFQVLPTFFKTYSRYIYGPLCEKLLQCCSSSLLLGSKTAVIIDTANATMQQLIDEIFERLDYEWNSNDKETQSVLNEVIYDVIVADGENQDNKQTIKVNAYQYDVNRIFSYLCVSVDSSKTSSKRNETDHKGALKLDIMPLDYTLEIIESVLKNNRSAFIRNEDLRYLLRIKIIPSLLRIMSSSSQFTTVVRSYRSIRTLIKKEFLSVLEIELEVILSLIIYILSEESSKPLWNKVLSLELFLGVLKDTPLLADIYMLYDNYSDKKHIITNLLHEVMELINKANITNILQISEIIGFSDIASTLTETSMARKQYISILDKINPPPVDDSYIIWLIISIVCSYSDSLNVEAQSALDKGDTDSNSKIFRGIRTTTQGTFSEMFDLFVKLFHSNALDKQIFHSLLRSFQKLTHTVGILSMTTEVNKCLEVFLTSIYQNSVDDADTERTTDSGNIGQSSMSVLDQISDTLIGQGNNDDSNTENKSNMKGRLHSRNFNAKHIRLFRALISLSISLGSNLEEKSWKYILVSCQWVSYYLYGPSPDYKSSNFAAKIPKAPVISKEEINSIENSMENLIASTQNYDSESFMNFITTLMNCSSENISTKEEANDISESEFTNDSIKYCVYNRSYFMTNIGEISIRNNVRFSFEEGKESWEKIMNYYVYVIGNRDIYDVSLRFYATRLILDIIKSTIDVTDEMKSGDDKQMRFAYLQNLVFNPLNDSINVLKKLKIENQEIYNGVADIELKIALHILSALKDILNEIGDYMTDSWIIIFNIINCPFQWINLDGMNSLEKDGDDSSLIVGFSMKYKELVDISYDVFKLISDDFLQTLPLNSINQVIDTLVTFVIQKWNLNVSFASISQFWLIGDYMRTHYSKSETGGAAQGNELHQAILSQDLSISSWIYLLKRLMDCIDDERAEIKNGSIQTFYRILSSYISILPNWDLIFDDVLTKLLNKRLNENEMVANSEFLDSAFKGLIDIYPIHYNDFRDNDKRIDQWLSLISFFNHVLKSSSPEAAFIAITNFQKLIKKLNEMKDVPTLILKTTYETWCSFNIIYSDISNKNAYQNKSGYDCIDELIKGFPELFQLLKKYDMIEMDFVKQSLTLFNAAIRYPLLPEHTRDNKRPSTLQSYILTALNSFEMIKESEVERAIILQLSNIISLPFDTREKIEKKLMPKLSESSKNRIPTFEAVCYNASVSLKQRLSALIMTNKNVLDDVYAIKLMKNIGKVAERKSMINLSEDPKNALWIRASDCLRIIAVELFEDLTVLGKNEIYKQSVFDIYTSVTVAPLHRVNAEIDEETQFSDIEEFTQFSNLLLRPNVIKHVDEKQLNLFVSTVWTNSFLFELDEIEDELIKMSEDLFDLSKTLSNFKFSEIAGSTIEPPLLSKYNCSILCLKDLIKFFSYREAEYTLLREVAVQYLVSRTAFALRRYISDQSLIGKAPISKIRKIELDILLHGLREILERISKFDNDTDNDTVKKLQILYPLILRTIPISHKVPELQNTVLELSLSFTKLSSK</sequence>
<dbReference type="GO" id="GO:0005829">
    <property type="term" value="C:cytosol"/>
    <property type="evidence" value="ECO:0007669"/>
    <property type="project" value="GOC"/>
</dbReference>
<dbReference type="GO" id="GO:0005802">
    <property type="term" value="C:trans-Golgi network"/>
    <property type="evidence" value="ECO:0007669"/>
    <property type="project" value="EnsemblFungi"/>
</dbReference>
<evidence type="ECO:0000256" key="2">
    <source>
        <dbReference type="ARBA" id="ARBA00022927"/>
    </source>
</evidence>
<dbReference type="InterPro" id="IPR032691">
    <property type="entry name" value="Mon2/Sec7/BIG1-like_HUS"/>
</dbReference>
<dbReference type="OrthoDB" id="294853at2759"/>
<dbReference type="STRING" id="1071381.G8BML2"/>
<feature type="domain" description="Mon2/Sec7/BIG1-like HUS" evidence="3">
    <location>
        <begin position="218"/>
        <end position="385"/>
    </location>
</feature>
<dbReference type="GO" id="GO:0031901">
    <property type="term" value="C:early endosome membrane"/>
    <property type="evidence" value="ECO:0007669"/>
    <property type="project" value="EnsemblFungi"/>
</dbReference>
<dbReference type="RefSeq" id="XP_003683574.1">
    <property type="nucleotide sequence ID" value="XM_003683526.1"/>
</dbReference>
<feature type="domain" description="Mon2/Sec7/BIG1-like dimerisation and cyclophilin-binding" evidence="5">
    <location>
        <begin position="11"/>
        <end position="181"/>
    </location>
</feature>
<accession>G8BML2</accession>
<dbReference type="Pfam" id="PF16206">
    <property type="entry name" value="Mon2_C"/>
    <property type="match status" value="1"/>
</dbReference>
<keyword evidence="2" id="KW-0653">Protein transport</keyword>
<evidence type="ECO:0000256" key="1">
    <source>
        <dbReference type="ARBA" id="ARBA00022448"/>
    </source>
</evidence>